<evidence type="ECO:0000256" key="6">
    <source>
        <dbReference type="ARBA" id="ARBA00025643"/>
    </source>
</evidence>
<evidence type="ECO:0000313" key="9">
    <source>
        <dbReference type="EMBL" id="KEQ16346.1"/>
    </source>
</evidence>
<evidence type="ECO:0000259" key="8">
    <source>
        <dbReference type="SMART" id="SM00858"/>
    </source>
</evidence>
<dbReference type="EMBL" id="JOKH01000005">
    <property type="protein sequence ID" value="KEQ16346.1"/>
    <property type="molecule type" value="Genomic_DNA"/>
</dbReference>
<dbReference type="NCBIfam" id="TIGR03170">
    <property type="entry name" value="flgA_cterm"/>
    <property type="match status" value="1"/>
</dbReference>
<reference evidence="9 10" key="1">
    <citation type="submission" date="2014-06" db="EMBL/GenBank/DDBJ databases">
        <title>Whole Genome Sequences of Three Symbiotic Endozoicomonas Bacteria.</title>
        <authorList>
            <person name="Neave M.J."/>
            <person name="Apprill A."/>
            <person name="Voolstra C.R."/>
        </authorList>
    </citation>
    <scope>NUCLEOTIDE SEQUENCE [LARGE SCALE GENOMIC DNA]</scope>
    <source>
        <strain evidence="9 10">DSM 25634</strain>
    </source>
</reference>
<keyword evidence="5 7" id="KW-0574">Periplasm</keyword>
<keyword evidence="7" id="KW-1005">Bacterial flagellum biogenesis</keyword>
<dbReference type="eggNOG" id="COG1261">
    <property type="taxonomic scope" value="Bacteria"/>
</dbReference>
<dbReference type="Gene3D" id="3.90.1210.10">
    <property type="entry name" value="Antifreeze-like/N-acetylneuraminic acid synthase C-terminal domain"/>
    <property type="match status" value="1"/>
</dbReference>
<evidence type="ECO:0000256" key="4">
    <source>
        <dbReference type="ARBA" id="ARBA00022729"/>
    </source>
</evidence>
<comment type="function">
    <text evidence="6 7">Involved in the assembly process of the P-ring formation. It may associate with FlgF on the rod constituting a structure essential for the P-ring assembly or may act as a modulator protein for the P-ring assembly.</text>
</comment>
<evidence type="ECO:0000313" key="10">
    <source>
        <dbReference type="Proteomes" id="UP000028073"/>
    </source>
</evidence>
<proteinExistence type="inferred from homology"/>
<name>A0A081ND23_9GAMM</name>
<feature type="signal peptide" evidence="7">
    <location>
        <begin position="1"/>
        <end position="22"/>
    </location>
</feature>
<keyword evidence="10" id="KW-1185">Reference proteome</keyword>
<feature type="domain" description="SAF" evidence="8">
    <location>
        <begin position="114"/>
        <end position="176"/>
    </location>
</feature>
<gene>
    <name evidence="9" type="ORF">GZ78_20920</name>
</gene>
<sequence length="239" mass="26378">MKRYWYSIALIPLLTLSALTQGSDRVSEEQILQAVDQFLEQQVSTYSKSLNSSQYTVLLKPPPGLNRLPLCDTEPSVSLVNSSKKPLGNVSTRVSCKKGASWNTLVKAEVAIYLPVVVSGVALERDEQIFSEQLHLRDWDVARLKQGYFTDIESVAGQKTRRSISQDKVITRRLLRAADLVGKGDKVTIIAGAAGFQVTMPGIALQKGQKYDQISVRNLRSGKVVVARVVDKGKVKADY</sequence>
<dbReference type="OrthoDB" id="1669037at2"/>
<dbReference type="InterPro" id="IPR013974">
    <property type="entry name" value="SAF"/>
</dbReference>
<dbReference type="RefSeq" id="WP_034839781.1">
    <property type="nucleotide sequence ID" value="NZ_JOKH01000005.1"/>
</dbReference>
<evidence type="ECO:0000256" key="2">
    <source>
        <dbReference type="ARBA" id="ARBA00010474"/>
    </source>
</evidence>
<dbReference type="Gene3D" id="2.30.30.760">
    <property type="match status" value="1"/>
</dbReference>
<evidence type="ECO:0000256" key="5">
    <source>
        <dbReference type="ARBA" id="ARBA00022764"/>
    </source>
</evidence>
<dbReference type="SMART" id="SM00858">
    <property type="entry name" value="SAF"/>
    <property type="match status" value="1"/>
</dbReference>
<evidence type="ECO:0000256" key="3">
    <source>
        <dbReference type="ARBA" id="ARBA00014754"/>
    </source>
</evidence>
<comment type="subcellular location">
    <subcellularLocation>
        <location evidence="1 7">Periplasm</location>
    </subcellularLocation>
</comment>
<dbReference type="AlphaFoldDB" id="A0A081ND23"/>
<protein>
    <recommendedName>
        <fullName evidence="3 7">Flagella basal body P-ring formation protein FlgA</fullName>
    </recommendedName>
</protein>
<comment type="caution">
    <text evidence="9">The sequence shown here is derived from an EMBL/GenBank/DDBJ whole genome shotgun (WGS) entry which is preliminary data.</text>
</comment>
<organism evidence="9 10">
    <name type="scientific">Endozoicomonas numazuensis</name>
    <dbReference type="NCBI Taxonomy" id="1137799"/>
    <lineage>
        <taxon>Bacteria</taxon>
        <taxon>Pseudomonadati</taxon>
        <taxon>Pseudomonadota</taxon>
        <taxon>Gammaproteobacteria</taxon>
        <taxon>Oceanospirillales</taxon>
        <taxon>Endozoicomonadaceae</taxon>
        <taxon>Endozoicomonas</taxon>
    </lineage>
</organism>
<dbReference type="Proteomes" id="UP000028073">
    <property type="component" value="Unassembled WGS sequence"/>
</dbReference>
<dbReference type="CDD" id="cd11614">
    <property type="entry name" value="SAF_CpaB_FlgA_like"/>
    <property type="match status" value="1"/>
</dbReference>
<accession>A0A081ND23</accession>
<comment type="similarity">
    <text evidence="2 7">Belongs to the FlgA family.</text>
</comment>
<dbReference type="GO" id="GO:0042597">
    <property type="term" value="C:periplasmic space"/>
    <property type="evidence" value="ECO:0007669"/>
    <property type="project" value="UniProtKB-SubCell"/>
</dbReference>
<dbReference type="Pfam" id="PF13144">
    <property type="entry name" value="ChapFlgA"/>
    <property type="match status" value="1"/>
</dbReference>
<feature type="chain" id="PRO_5005105674" description="Flagella basal body P-ring formation protein FlgA" evidence="7">
    <location>
        <begin position="23"/>
        <end position="239"/>
    </location>
</feature>
<evidence type="ECO:0000256" key="7">
    <source>
        <dbReference type="RuleBase" id="RU362063"/>
    </source>
</evidence>
<evidence type="ECO:0000256" key="1">
    <source>
        <dbReference type="ARBA" id="ARBA00004418"/>
    </source>
</evidence>
<dbReference type="InterPro" id="IPR017585">
    <property type="entry name" value="SAF_FlgA"/>
</dbReference>
<dbReference type="PANTHER" id="PTHR36307:SF1">
    <property type="entry name" value="FLAGELLA BASAL BODY P-RING FORMATION PROTEIN FLGA"/>
    <property type="match status" value="1"/>
</dbReference>
<dbReference type="InterPro" id="IPR039246">
    <property type="entry name" value="Flagellar_FlgA"/>
</dbReference>
<dbReference type="PANTHER" id="PTHR36307">
    <property type="entry name" value="FLAGELLA BASAL BODY P-RING FORMATION PROTEIN FLGA"/>
    <property type="match status" value="1"/>
</dbReference>
<keyword evidence="4 7" id="KW-0732">Signal</keyword>
<dbReference type="STRING" id="1137799.GZ78_20920"/>
<dbReference type="GO" id="GO:0044780">
    <property type="term" value="P:bacterial-type flagellum assembly"/>
    <property type="evidence" value="ECO:0007669"/>
    <property type="project" value="InterPro"/>
</dbReference>